<dbReference type="InterPro" id="IPR002347">
    <property type="entry name" value="SDR_fam"/>
</dbReference>
<keyword evidence="3" id="KW-0472">Membrane</keyword>
<keyword evidence="5" id="KW-1185">Reference proteome</keyword>
<evidence type="ECO:0000256" key="2">
    <source>
        <dbReference type="RuleBase" id="RU000363"/>
    </source>
</evidence>
<name>A0ABD3WGU7_SINWO</name>
<dbReference type="PRINTS" id="PR00080">
    <property type="entry name" value="SDRFAMILY"/>
</dbReference>
<evidence type="ECO:0000256" key="1">
    <source>
        <dbReference type="ARBA" id="ARBA00023002"/>
    </source>
</evidence>
<gene>
    <name evidence="4" type="ORF">ACJMK2_036311</name>
</gene>
<keyword evidence="3" id="KW-1133">Transmembrane helix</keyword>
<dbReference type="Proteomes" id="UP001634394">
    <property type="component" value="Unassembled WGS sequence"/>
</dbReference>
<protein>
    <recommendedName>
        <fullName evidence="6">Retinol dehydrogenase 12</fullName>
    </recommendedName>
</protein>
<dbReference type="AlphaFoldDB" id="A0ABD3WGU7"/>
<evidence type="ECO:0000313" key="4">
    <source>
        <dbReference type="EMBL" id="KAL3873159.1"/>
    </source>
</evidence>
<dbReference type="PANTHER" id="PTHR43157:SF31">
    <property type="entry name" value="PHOSPHATIDYLINOSITOL-GLYCAN BIOSYNTHESIS CLASS F PROTEIN"/>
    <property type="match status" value="1"/>
</dbReference>
<dbReference type="InterPro" id="IPR036291">
    <property type="entry name" value="NAD(P)-bd_dom_sf"/>
</dbReference>
<dbReference type="Pfam" id="PF00106">
    <property type="entry name" value="adh_short"/>
    <property type="match status" value="1"/>
</dbReference>
<accession>A0ABD3WGU7</accession>
<comment type="similarity">
    <text evidence="2">Belongs to the short-chain dehydrogenases/reductases (SDR) family.</text>
</comment>
<evidence type="ECO:0008006" key="6">
    <source>
        <dbReference type="Google" id="ProtNLM"/>
    </source>
</evidence>
<feature type="transmembrane region" description="Helical" evidence="3">
    <location>
        <begin position="20"/>
        <end position="38"/>
    </location>
</feature>
<dbReference type="Gene3D" id="3.40.50.720">
    <property type="entry name" value="NAD(P)-binding Rossmann-like Domain"/>
    <property type="match status" value="1"/>
</dbReference>
<dbReference type="PRINTS" id="PR00081">
    <property type="entry name" value="GDHRDH"/>
</dbReference>
<dbReference type="GO" id="GO:0016491">
    <property type="term" value="F:oxidoreductase activity"/>
    <property type="evidence" value="ECO:0007669"/>
    <property type="project" value="UniProtKB-KW"/>
</dbReference>
<dbReference type="InterPro" id="IPR020904">
    <property type="entry name" value="Sc_DH/Rdtase_CS"/>
</dbReference>
<comment type="caution">
    <text evidence="4">The sequence shown here is derived from an EMBL/GenBank/DDBJ whole genome shotgun (WGS) entry which is preliminary data.</text>
</comment>
<reference evidence="4 5" key="1">
    <citation type="submission" date="2024-11" db="EMBL/GenBank/DDBJ databases">
        <title>Chromosome-level genome assembly of the freshwater bivalve Anodonta woodiana.</title>
        <authorList>
            <person name="Chen X."/>
        </authorList>
    </citation>
    <scope>NUCLEOTIDE SEQUENCE [LARGE SCALE GENOMIC DNA]</scope>
    <source>
        <strain evidence="4">MN2024</strain>
        <tissue evidence="4">Gills</tissue>
    </source>
</reference>
<dbReference type="SUPFAM" id="SSF51735">
    <property type="entry name" value="NAD(P)-binding Rossmann-fold domains"/>
    <property type="match status" value="1"/>
</dbReference>
<evidence type="ECO:0000256" key="3">
    <source>
        <dbReference type="SAM" id="Phobius"/>
    </source>
</evidence>
<dbReference type="PROSITE" id="PS00061">
    <property type="entry name" value="ADH_SHORT"/>
    <property type="match status" value="1"/>
</dbReference>
<keyword evidence="3" id="KW-0812">Transmembrane</keyword>
<keyword evidence="1" id="KW-0560">Oxidoreductase</keyword>
<sequence length="343" mass="38761">MAHQQTPMFADGFPDPEKIFQSWWPIIIALSGGILYGFRQYMRGARCFSDVKLDGKVAIVTGATSGIGRHVAEDFARRGCRVYIACRNMELGKTVVEEIQEKTKNINIFAEECNLASFKSVRAFVNRFRNKEEKLNILVNNAGVMMCPYAETEDKFEEQFQVNFLGHALLTHLLLDLLKNSTPSRIINTTANAFILGAIDFEDVNFKSHEYSPGVGYSQSKLAVMAFSLALAQHLQDTGVSVYIVNPGVVNSNLHRHMPFRQNAFISLGFSPFFWYLTKAPEDGAQTTIFCAISENLENVSGQYYKECRKENIDTNAVKTELPRKTWDASLNWLQIQKFGHVE</sequence>
<proteinExistence type="inferred from homology"/>
<dbReference type="EMBL" id="JBJQND010000006">
    <property type="protein sequence ID" value="KAL3873159.1"/>
    <property type="molecule type" value="Genomic_DNA"/>
</dbReference>
<dbReference type="PANTHER" id="PTHR43157">
    <property type="entry name" value="PHOSPHATIDYLINOSITOL-GLYCAN BIOSYNTHESIS CLASS F PROTEIN-RELATED"/>
    <property type="match status" value="1"/>
</dbReference>
<organism evidence="4 5">
    <name type="scientific">Sinanodonta woodiana</name>
    <name type="common">Chinese pond mussel</name>
    <name type="synonym">Anodonta woodiana</name>
    <dbReference type="NCBI Taxonomy" id="1069815"/>
    <lineage>
        <taxon>Eukaryota</taxon>
        <taxon>Metazoa</taxon>
        <taxon>Spiralia</taxon>
        <taxon>Lophotrochozoa</taxon>
        <taxon>Mollusca</taxon>
        <taxon>Bivalvia</taxon>
        <taxon>Autobranchia</taxon>
        <taxon>Heteroconchia</taxon>
        <taxon>Palaeoheterodonta</taxon>
        <taxon>Unionida</taxon>
        <taxon>Unionoidea</taxon>
        <taxon>Unionidae</taxon>
        <taxon>Unioninae</taxon>
        <taxon>Sinanodonta</taxon>
    </lineage>
</organism>
<evidence type="ECO:0000313" key="5">
    <source>
        <dbReference type="Proteomes" id="UP001634394"/>
    </source>
</evidence>